<dbReference type="EMBL" id="CAJVQB010018076">
    <property type="protein sequence ID" value="CAG8786461.1"/>
    <property type="molecule type" value="Genomic_DNA"/>
</dbReference>
<name>A0ABN7VMG0_GIGMA</name>
<organism evidence="1 2">
    <name type="scientific">Gigaspora margarita</name>
    <dbReference type="NCBI Taxonomy" id="4874"/>
    <lineage>
        <taxon>Eukaryota</taxon>
        <taxon>Fungi</taxon>
        <taxon>Fungi incertae sedis</taxon>
        <taxon>Mucoromycota</taxon>
        <taxon>Glomeromycotina</taxon>
        <taxon>Glomeromycetes</taxon>
        <taxon>Diversisporales</taxon>
        <taxon>Gigasporaceae</taxon>
        <taxon>Gigaspora</taxon>
    </lineage>
</organism>
<evidence type="ECO:0000313" key="2">
    <source>
        <dbReference type="Proteomes" id="UP000789901"/>
    </source>
</evidence>
<keyword evidence="2" id="KW-1185">Reference proteome</keyword>
<accession>A0ABN7VMG0</accession>
<gene>
    <name evidence="1" type="ORF">GMARGA_LOCUS20523</name>
</gene>
<sequence>AIPVGAINKYFCDVIKVPAKLVKKKYRCPFLSIWTHAEVNKLNAAYWSVGISNIEYQVIKYVVNSSYSVAIVNQHIE</sequence>
<proteinExistence type="predicted"/>
<evidence type="ECO:0000313" key="1">
    <source>
        <dbReference type="EMBL" id="CAG8786461.1"/>
    </source>
</evidence>
<protein>
    <submittedName>
        <fullName evidence="1">9268_t:CDS:1</fullName>
    </submittedName>
</protein>
<dbReference type="Proteomes" id="UP000789901">
    <property type="component" value="Unassembled WGS sequence"/>
</dbReference>
<feature type="non-terminal residue" evidence="1">
    <location>
        <position position="1"/>
    </location>
</feature>
<reference evidence="1 2" key="1">
    <citation type="submission" date="2021-06" db="EMBL/GenBank/DDBJ databases">
        <authorList>
            <person name="Kallberg Y."/>
            <person name="Tangrot J."/>
            <person name="Rosling A."/>
        </authorList>
    </citation>
    <scope>NUCLEOTIDE SEQUENCE [LARGE SCALE GENOMIC DNA]</scope>
    <source>
        <strain evidence="1 2">120-4 pot B 10/14</strain>
    </source>
</reference>
<comment type="caution">
    <text evidence="1">The sequence shown here is derived from an EMBL/GenBank/DDBJ whole genome shotgun (WGS) entry which is preliminary data.</text>
</comment>